<name>A0ABV2ME61_9HYPH</name>
<protein>
    <submittedName>
        <fullName evidence="1">Uncharacterized protein</fullName>
    </submittedName>
</protein>
<gene>
    <name evidence="1" type="ORF">ABID08_002033</name>
</gene>
<dbReference type="RefSeq" id="WP_168296980.1">
    <property type="nucleotide sequence ID" value="NZ_CP071604.1"/>
</dbReference>
<organism evidence="1 2">
    <name type="scientific">Rhizobium binae</name>
    <dbReference type="NCBI Taxonomy" id="1138190"/>
    <lineage>
        <taxon>Bacteria</taxon>
        <taxon>Pseudomonadati</taxon>
        <taxon>Pseudomonadota</taxon>
        <taxon>Alphaproteobacteria</taxon>
        <taxon>Hyphomicrobiales</taxon>
        <taxon>Rhizobiaceae</taxon>
        <taxon>Rhizobium/Agrobacterium group</taxon>
        <taxon>Rhizobium</taxon>
    </lineage>
</organism>
<reference evidence="1 2" key="1">
    <citation type="submission" date="2024-06" db="EMBL/GenBank/DDBJ databases">
        <title>Genomic Encyclopedia of Type Strains, Phase IV (KMG-IV): sequencing the most valuable type-strain genomes for metagenomic binning, comparative biology and taxonomic classification.</title>
        <authorList>
            <person name="Goeker M."/>
        </authorList>
    </citation>
    <scope>NUCLEOTIDE SEQUENCE [LARGE SCALE GENOMIC DNA]</scope>
    <source>
        <strain evidence="1 2">DSM 29288</strain>
    </source>
</reference>
<keyword evidence="2" id="KW-1185">Reference proteome</keyword>
<evidence type="ECO:0000313" key="1">
    <source>
        <dbReference type="EMBL" id="MET3754676.1"/>
    </source>
</evidence>
<sequence>MAKLPEGFSVQAIPIRSALAEGRTEDAKTEIVRLLLAGTADKVVQRLAAEMIRPPKRGRGRRPALTRHWHEIGEKYHQLREAGVKYEDALRIASEKFGYSETHVRNAIADYDEGRSV</sequence>
<evidence type="ECO:0000313" key="2">
    <source>
        <dbReference type="Proteomes" id="UP001549077"/>
    </source>
</evidence>
<proteinExistence type="predicted"/>
<dbReference type="Proteomes" id="UP001549077">
    <property type="component" value="Unassembled WGS sequence"/>
</dbReference>
<dbReference type="GeneID" id="91148523"/>
<dbReference type="EMBL" id="JBEPMY010000004">
    <property type="protein sequence ID" value="MET3754676.1"/>
    <property type="molecule type" value="Genomic_DNA"/>
</dbReference>
<comment type="caution">
    <text evidence="1">The sequence shown here is derived from an EMBL/GenBank/DDBJ whole genome shotgun (WGS) entry which is preliminary data.</text>
</comment>
<accession>A0ABV2ME61</accession>